<gene>
    <name evidence="8" type="ORF">Vbra_12507</name>
</gene>
<dbReference type="InParanoid" id="A0A0G4EN82"/>
<keyword evidence="1 3" id="KW-0547">Nucleotide-binding</keyword>
<feature type="compositionally biased region" description="Low complexity" evidence="6">
    <location>
        <begin position="35"/>
        <end position="52"/>
    </location>
</feature>
<dbReference type="GO" id="GO:0008017">
    <property type="term" value="F:microtubule binding"/>
    <property type="evidence" value="ECO:0007669"/>
    <property type="project" value="InterPro"/>
</dbReference>
<organism evidence="8 9">
    <name type="scientific">Vitrella brassicaformis (strain CCMP3155)</name>
    <dbReference type="NCBI Taxonomy" id="1169540"/>
    <lineage>
        <taxon>Eukaryota</taxon>
        <taxon>Sar</taxon>
        <taxon>Alveolata</taxon>
        <taxon>Colpodellida</taxon>
        <taxon>Vitrellaceae</taxon>
        <taxon>Vitrella</taxon>
    </lineage>
</organism>
<keyword evidence="9" id="KW-1185">Reference proteome</keyword>
<dbReference type="SMART" id="SM00129">
    <property type="entry name" value="KISc"/>
    <property type="match status" value="1"/>
</dbReference>
<evidence type="ECO:0000259" key="7">
    <source>
        <dbReference type="PROSITE" id="PS50067"/>
    </source>
</evidence>
<feature type="compositionally biased region" description="Basic and acidic residues" evidence="6">
    <location>
        <begin position="814"/>
        <end position="828"/>
    </location>
</feature>
<proteinExistence type="inferred from homology"/>
<dbReference type="GO" id="GO:0005874">
    <property type="term" value="C:microtubule"/>
    <property type="evidence" value="ECO:0007669"/>
    <property type="project" value="UniProtKB-KW"/>
</dbReference>
<dbReference type="PANTHER" id="PTHR47969">
    <property type="entry name" value="CHROMOSOME-ASSOCIATED KINESIN KIF4A-RELATED"/>
    <property type="match status" value="1"/>
</dbReference>
<evidence type="ECO:0000256" key="1">
    <source>
        <dbReference type="ARBA" id="ARBA00022741"/>
    </source>
</evidence>
<dbReference type="EMBL" id="CDMY01000270">
    <property type="protein sequence ID" value="CEL98456.1"/>
    <property type="molecule type" value="Genomic_DNA"/>
</dbReference>
<dbReference type="Pfam" id="PF00225">
    <property type="entry name" value="Kinesin"/>
    <property type="match status" value="2"/>
</dbReference>
<dbReference type="PROSITE" id="PS00411">
    <property type="entry name" value="KINESIN_MOTOR_1"/>
    <property type="match status" value="1"/>
</dbReference>
<dbReference type="STRING" id="1169540.A0A0G4EN82"/>
<keyword evidence="5" id="KW-0175">Coiled coil</keyword>
<dbReference type="PANTHER" id="PTHR47969:SF33">
    <property type="entry name" value="KINESIN-LIKE PROTEIN"/>
    <property type="match status" value="1"/>
</dbReference>
<dbReference type="Gene3D" id="3.40.850.10">
    <property type="entry name" value="Kinesin motor domain"/>
    <property type="match status" value="1"/>
</dbReference>
<dbReference type="InterPro" id="IPR027417">
    <property type="entry name" value="P-loop_NTPase"/>
</dbReference>
<dbReference type="GO" id="GO:0003777">
    <property type="term" value="F:microtubule motor activity"/>
    <property type="evidence" value="ECO:0007669"/>
    <property type="project" value="InterPro"/>
</dbReference>
<dbReference type="AlphaFoldDB" id="A0A0G4EN82"/>
<feature type="compositionally biased region" description="Low complexity" evidence="6">
    <location>
        <begin position="750"/>
        <end position="761"/>
    </location>
</feature>
<dbReference type="PhylomeDB" id="A0A0G4EN82"/>
<dbReference type="PRINTS" id="PR00380">
    <property type="entry name" value="KINESINHEAVY"/>
</dbReference>
<dbReference type="InterPro" id="IPR001752">
    <property type="entry name" value="Kinesin_motor_dom"/>
</dbReference>
<keyword evidence="4" id="KW-0493">Microtubule</keyword>
<dbReference type="VEuPathDB" id="CryptoDB:Vbra_12507"/>
<keyword evidence="2 3" id="KW-0067">ATP-binding</keyword>
<evidence type="ECO:0000256" key="5">
    <source>
        <dbReference type="SAM" id="Coils"/>
    </source>
</evidence>
<dbReference type="OrthoDB" id="3176171at2759"/>
<dbReference type="SUPFAM" id="SSF52540">
    <property type="entry name" value="P-loop containing nucleoside triphosphate hydrolases"/>
    <property type="match status" value="1"/>
</dbReference>
<keyword evidence="3 4" id="KW-0505">Motor protein</keyword>
<evidence type="ECO:0000256" key="3">
    <source>
        <dbReference type="PROSITE-ProRule" id="PRU00283"/>
    </source>
</evidence>
<evidence type="ECO:0000313" key="9">
    <source>
        <dbReference type="Proteomes" id="UP000041254"/>
    </source>
</evidence>
<dbReference type="CDD" id="cd00106">
    <property type="entry name" value="KISc"/>
    <property type="match status" value="1"/>
</dbReference>
<evidence type="ECO:0000256" key="4">
    <source>
        <dbReference type="RuleBase" id="RU000394"/>
    </source>
</evidence>
<dbReference type="InterPro" id="IPR036961">
    <property type="entry name" value="Kinesin_motor_dom_sf"/>
</dbReference>
<accession>A0A0G4EN82</accession>
<dbReference type="Proteomes" id="UP000041254">
    <property type="component" value="Unassembled WGS sequence"/>
</dbReference>
<evidence type="ECO:0000313" key="8">
    <source>
        <dbReference type="EMBL" id="CEL98456.1"/>
    </source>
</evidence>
<feature type="coiled-coil region" evidence="5">
    <location>
        <begin position="830"/>
        <end position="878"/>
    </location>
</feature>
<dbReference type="PROSITE" id="PS50067">
    <property type="entry name" value="KINESIN_MOTOR_2"/>
    <property type="match status" value="1"/>
</dbReference>
<feature type="region of interest" description="Disordered" evidence="6">
    <location>
        <begin position="605"/>
        <end position="828"/>
    </location>
</feature>
<feature type="region of interest" description="Disordered" evidence="6">
    <location>
        <begin position="1"/>
        <end position="92"/>
    </location>
</feature>
<dbReference type="GO" id="GO:0007052">
    <property type="term" value="P:mitotic spindle organization"/>
    <property type="evidence" value="ECO:0007669"/>
    <property type="project" value="TreeGrafter"/>
</dbReference>
<comment type="similarity">
    <text evidence="3 4">Belongs to the TRAFAC class myosin-kinesin ATPase superfamily. Kinesin family.</text>
</comment>
<dbReference type="GO" id="GO:0007018">
    <property type="term" value="P:microtubule-based movement"/>
    <property type="evidence" value="ECO:0007669"/>
    <property type="project" value="InterPro"/>
</dbReference>
<protein>
    <recommendedName>
        <fullName evidence="4">Kinesin-like protein</fullName>
    </recommendedName>
</protein>
<feature type="binding site" evidence="3">
    <location>
        <begin position="184"/>
        <end position="191"/>
    </location>
    <ligand>
        <name>ATP</name>
        <dbReference type="ChEBI" id="CHEBI:30616"/>
    </ligand>
</feature>
<evidence type="ECO:0000256" key="6">
    <source>
        <dbReference type="SAM" id="MobiDB-lite"/>
    </source>
</evidence>
<reference evidence="8 9" key="1">
    <citation type="submission" date="2014-11" db="EMBL/GenBank/DDBJ databases">
        <authorList>
            <person name="Zhu J."/>
            <person name="Qi W."/>
            <person name="Song R."/>
        </authorList>
    </citation>
    <scope>NUCLEOTIDE SEQUENCE [LARGE SCALE GENOMIC DNA]</scope>
</reference>
<name>A0A0G4EN82_VITBC</name>
<feature type="domain" description="Kinesin motor" evidence="7">
    <location>
        <begin position="96"/>
        <end position="545"/>
    </location>
</feature>
<feature type="region of interest" description="Disordered" evidence="6">
    <location>
        <begin position="906"/>
        <end position="933"/>
    </location>
</feature>
<dbReference type="GO" id="GO:0051231">
    <property type="term" value="P:spindle elongation"/>
    <property type="evidence" value="ECO:0007669"/>
    <property type="project" value="TreeGrafter"/>
</dbReference>
<dbReference type="InterPro" id="IPR019821">
    <property type="entry name" value="Kinesin_motor_CS"/>
</dbReference>
<sequence>MSSLLKAPGPVAGSPNTIGRRTLRMKAAAAHENVSPAAGASSSDGLSSGFLSQPTISIALPRGSSPSDAGSGYEGDNPPTPSMSMPDAPRGGSSVAIRACVRVRPLSETERARGEEVRCRVLEGSEKVQVEGRSAAGAEVNRDFAFHRALPPETTQLDVFGQCGVVQLIDSVLNGYAATVIAYGQTGAGKTYTIHGSEDILSRLNMPGVLLQGATPEETGERRRGTTLAPEWAQLDGALVEGLLEGGHTTVADLGIIPRAAVFLYGATKDAKEGQSTLVTSDVSGTCTPRYSYEYSISASFLEIYNEKVCDLLKPTSGSLPIRYTAQKGFYVKGLSVWDCVELTDVLAVLQEGAKNRRVAANAYHADSSRSHSLLTLYVEADAAPSKMRAAHSGANDDGSEVPPKRYGKIVFVDLAGSERLTGTEGLGTDAAATTTNRGTRVGMGIGTTAAAEGLDGTATIKETQAINRSLFTLGQVISILSERSRKGGQGRLHVPYRNSKLTQLLMDSFGGSSLCLLIACVSPAASAVEETMSTLTYALRCMKIRNRPVLRVDPTQQLIVELKREIAFLRYENQYYRSNYGPSPIQRDSPVSAADGPFLSAASVTTIKPPLPPTGRNILSAPTNSPQAPFDFAVPPGSAGSHGSFKSAKGGGPGAFPTDSSENLNLTGAAESPEEGDGPSKRQGYGYAFAHRRRQQGASGTRKGPAYSRSSSGSSDRLTGTGQRRERSQPPAVGVVRRSSPEDSRVSSRHSSMEPSSMSPPDRPPPQPASRSFDVDGRFRPPRRKLQYGMHLPPIQGSGGDDGGDHATGAGQSRRDREGGGGKSDAEMLARSLEEVDRLQDELSKREHAIHFGQRQLKELLEENEVLRTKLDHLQHVFTGPSTEPSQQDEWAFDWHTDEGRDQEVQRYVGRGSDGGGGLPHLPRSLSSGDSR</sequence>
<dbReference type="GO" id="GO:0005875">
    <property type="term" value="C:microtubule associated complex"/>
    <property type="evidence" value="ECO:0007669"/>
    <property type="project" value="TreeGrafter"/>
</dbReference>
<evidence type="ECO:0000256" key="2">
    <source>
        <dbReference type="ARBA" id="ARBA00022840"/>
    </source>
</evidence>
<dbReference type="InterPro" id="IPR027640">
    <property type="entry name" value="Kinesin-like_fam"/>
</dbReference>
<dbReference type="GO" id="GO:0005524">
    <property type="term" value="F:ATP binding"/>
    <property type="evidence" value="ECO:0007669"/>
    <property type="project" value="UniProtKB-UniRule"/>
</dbReference>